<keyword evidence="3" id="KW-0833">Ubl conjugation pathway</keyword>
<feature type="coiled-coil region" evidence="8">
    <location>
        <begin position="240"/>
        <end position="271"/>
    </location>
</feature>
<dbReference type="Pfam" id="PF00023">
    <property type="entry name" value="Ank"/>
    <property type="match status" value="1"/>
</dbReference>
<dbReference type="InterPro" id="IPR011990">
    <property type="entry name" value="TPR-like_helical_dom_sf"/>
</dbReference>
<dbReference type="InterPro" id="IPR019734">
    <property type="entry name" value="TPR_rpt"/>
</dbReference>
<sequence length="1137" mass="127210">MRRQLYQRFMASSLYNKDADKQDAGLNQSGSATTPLEEASPSGADVSQDLLTVSGEILCLDQRPLPATESPVSAAPGTSSPTGRPISPLSQITPLSEDAPSLSGRYEALHEKDGQIEDHISKTQEKHTNSPIASQDIHPHTYDLGHTENRMYPDPETLQSHFKAPEIVGEDLDRNQKQELQKLHTQGVESDWDPQRQKIKDHNREVNAVAFSKDSQVKTSASASRGKMVRPWETRENQGRRSVAQEIRKLERSVDREIRELETNLRVLGEEHPSTLASIRNLASTFRNQGHWDIAEAMYERVLQGYEKILGPDHKSTLETVNDLGNLYVDQGRIKEALAMYERAQRGEEKALGSHTMITSAPALSPLENVATALDDVMVQNYRDWTLLDSGRSEGSMPLLIAARNGYERVVRMLLEAGADVYLSQFENGKSLLLATKNGHKEVVRMLLDTGADVNFRDINGRTPLSIAAMMGHEEVVRMLLDTGADVNLKDIDSETPLLLAAGRGHKEVVRMLLDIGADVNLKAIESRTPLLLAAERGHKEVVRMLLDTGADVNLKDIKSRTPLLLAAESGHKEVVRMLLEADKGDINTRSIYGQTPLWFAARNGHKEVVKVLLETGVADTNLRGGINNQTPLSFAAENGHKEVVKMLLERGVADVNTRDSYGITPLSLAAGGGHEGVVRILLDIKQYSYQLSQKIHQYVNLRDDLNLIPLSVAEKYGQKEVVKILLETGEIEEEEDDYGGSNDAEKRMTLSARDGLETYALQEHAEQNATQGEFKKKRSLPELVDEWFPQWFDSLWEPRIPPGAERIRWTCACGKRLYDDYYGLQPGAAQVIRAKLVRSTTRSPGAASLATGNRSLTGWIASYSQWASSIILTDGNANGRGTTASNELPHYAINPRVAPPQTQLNTAPKPSLFLLFCVQTGQEGKGRLLYQEDVSVWKLRNDRKFFEFLRDIYSAKRKWRSRLTLRAVSEVGNCKLHVDFSRLVSKVRKHYAACSSNDATSPCPCWPERTNDEYRYIINKPQEPFDMEKNYILHCFQHPECLVPLQTSVICHVPMKKDTQLTGMADKPNPGWGIYFEEGWHFKTIWVITLVLLLISFVFSVTWWFVMSDIQGAFGVGSYCVTVAALFLGFLAQRSF</sequence>
<dbReference type="HOGENOM" id="CLU_278222_0_0_1"/>
<dbReference type="Gene3D" id="1.25.40.20">
    <property type="entry name" value="Ankyrin repeat-containing domain"/>
    <property type="match status" value="4"/>
</dbReference>
<dbReference type="PANTHER" id="PTHR24173">
    <property type="entry name" value="ANKYRIN REPEAT CONTAINING"/>
    <property type="match status" value="1"/>
</dbReference>
<feature type="repeat" description="ANK" evidence="6">
    <location>
        <begin position="593"/>
        <end position="618"/>
    </location>
</feature>
<comment type="similarity">
    <text evidence="5">Belongs to the fem-1 family.</text>
</comment>
<evidence type="ECO:0000256" key="3">
    <source>
        <dbReference type="ARBA" id="ARBA00022786"/>
    </source>
</evidence>
<keyword evidence="4 6" id="KW-0040">ANK repeat</keyword>
<evidence type="ECO:0000256" key="1">
    <source>
        <dbReference type="ARBA" id="ARBA00004906"/>
    </source>
</evidence>
<comment type="pathway">
    <text evidence="1">Protein modification; protein ubiquitination.</text>
</comment>
<evidence type="ECO:0000256" key="7">
    <source>
        <dbReference type="PROSITE-ProRule" id="PRU00339"/>
    </source>
</evidence>
<evidence type="ECO:0000256" key="10">
    <source>
        <dbReference type="SAM" id="Phobius"/>
    </source>
</evidence>
<evidence type="ECO:0000256" key="4">
    <source>
        <dbReference type="ARBA" id="ARBA00023043"/>
    </source>
</evidence>
<dbReference type="AlphaFoldDB" id="A0A066XK45"/>
<keyword evidence="12" id="KW-1185">Reference proteome</keyword>
<feature type="compositionally biased region" description="Basic and acidic residues" evidence="9">
    <location>
        <begin position="137"/>
        <end position="153"/>
    </location>
</feature>
<feature type="region of interest" description="Disordered" evidence="9">
    <location>
        <begin position="123"/>
        <end position="156"/>
    </location>
</feature>
<evidence type="ECO:0000256" key="2">
    <source>
        <dbReference type="ARBA" id="ARBA00022737"/>
    </source>
</evidence>
<dbReference type="PROSITE" id="PS50297">
    <property type="entry name" value="ANK_REP_REGION"/>
    <property type="match status" value="8"/>
</dbReference>
<feature type="region of interest" description="Disordered" evidence="9">
    <location>
        <begin position="13"/>
        <end position="46"/>
    </location>
</feature>
<dbReference type="PROSITE" id="PS50005">
    <property type="entry name" value="TPR"/>
    <property type="match status" value="1"/>
</dbReference>
<feature type="transmembrane region" description="Helical" evidence="10">
    <location>
        <begin position="1113"/>
        <end position="1133"/>
    </location>
</feature>
<evidence type="ECO:0000256" key="9">
    <source>
        <dbReference type="SAM" id="MobiDB-lite"/>
    </source>
</evidence>
<keyword evidence="2" id="KW-0677">Repeat</keyword>
<dbReference type="STRING" id="1173701.A0A066XK45"/>
<dbReference type="eggNOG" id="KOG1840">
    <property type="taxonomic scope" value="Eukaryota"/>
</dbReference>
<dbReference type="SMART" id="SM00248">
    <property type="entry name" value="ANK"/>
    <property type="match status" value="10"/>
</dbReference>
<dbReference type="Pfam" id="PF13637">
    <property type="entry name" value="Ank_4"/>
    <property type="match status" value="1"/>
</dbReference>
<protein>
    <submittedName>
        <fullName evidence="11">Uncharacterized protein</fullName>
    </submittedName>
</protein>
<evidence type="ECO:0000256" key="5">
    <source>
        <dbReference type="ARBA" id="ARBA00038500"/>
    </source>
</evidence>
<dbReference type="InterPro" id="IPR002110">
    <property type="entry name" value="Ankyrin_rpt"/>
</dbReference>
<dbReference type="Gene3D" id="1.25.40.10">
    <property type="entry name" value="Tetratricopeptide repeat domain"/>
    <property type="match status" value="1"/>
</dbReference>
<name>A0A066XK45_COLSU</name>
<dbReference type="Pfam" id="PF13424">
    <property type="entry name" value="TPR_12"/>
    <property type="match status" value="1"/>
</dbReference>
<proteinExistence type="inferred from homology"/>
<evidence type="ECO:0000256" key="6">
    <source>
        <dbReference type="PROSITE-ProRule" id="PRU00023"/>
    </source>
</evidence>
<reference evidence="12" key="1">
    <citation type="journal article" date="2014" name="Genome Announc.">
        <title>Draft genome sequence of Colletotrichum sublineola, a destructive pathogen of cultivated sorghum.</title>
        <authorList>
            <person name="Baroncelli R."/>
            <person name="Sanz-Martin J.M."/>
            <person name="Rech G.E."/>
            <person name="Sukno S.A."/>
            <person name="Thon M.R."/>
        </authorList>
    </citation>
    <scope>NUCLEOTIDE SEQUENCE [LARGE SCALE GENOMIC DNA]</scope>
    <source>
        <strain evidence="12">TX430BB</strain>
    </source>
</reference>
<dbReference type="InterPro" id="IPR036770">
    <property type="entry name" value="Ankyrin_rpt-contain_sf"/>
</dbReference>
<dbReference type="OrthoDB" id="5086500at2759"/>
<dbReference type="EMBL" id="JMSE01000739">
    <property type="protein sequence ID" value="KDN68039.1"/>
    <property type="molecule type" value="Genomic_DNA"/>
</dbReference>
<feature type="repeat" description="ANK" evidence="6">
    <location>
        <begin position="526"/>
        <end position="558"/>
    </location>
</feature>
<dbReference type="PROSITE" id="PS50088">
    <property type="entry name" value="ANK_REPEAT"/>
    <property type="match status" value="8"/>
</dbReference>
<accession>A0A066XK45</accession>
<dbReference type="Proteomes" id="UP000027238">
    <property type="component" value="Unassembled WGS sequence"/>
</dbReference>
<dbReference type="PANTHER" id="PTHR24173:SF74">
    <property type="entry name" value="ANKYRIN REPEAT DOMAIN-CONTAINING PROTEIN 16"/>
    <property type="match status" value="1"/>
</dbReference>
<feature type="region of interest" description="Disordered" evidence="9">
    <location>
        <begin position="66"/>
        <end position="101"/>
    </location>
</feature>
<feature type="compositionally biased region" description="Polar residues" evidence="9">
    <location>
        <begin position="76"/>
        <end position="94"/>
    </location>
</feature>
<feature type="repeat" description="ANK" evidence="6">
    <location>
        <begin position="460"/>
        <end position="492"/>
    </location>
</feature>
<dbReference type="SUPFAM" id="SSF48452">
    <property type="entry name" value="TPR-like"/>
    <property type="match status" value="1"/>
</dbReference>
<keyword evidence="10" id="KW-0812">Transmembrane</keyword>
<comment type="caution">
    <text evidence="11">The sequence shown here is derived from an EMBL/GenBank/DDBJ whole genome shotgun (WGS) entry which is preliminary data.</text>
</comment>
<feature type="repeat" description="ANK" evidence="6">
    <location>
        <begin position="394"/>
        <end position="426"/>
    </location>
</feature>
<feature type="compositionally biased region" description="Polar residues" evidence="9">
    <location>
        <begin position="213"/>
        <end position="223"/>
    </location>
</feature>
<organism evidence="11 12">
    <name type="scientific">Colletotrichum sublineola</name>
    <name type="common">Sorghum anthracnose fungus</name>
    <dbReference type="NCBI Taxonomy" id="1173701"/>
    <lineage>
        <taxon>Eukaryota</taxon>
        <taxon>Fungi</taxon>
        <taxon>Dikarya</taxon>
        <taxon>Ascomycota</taxon>
        <taxon>Pezizomycotina</taxon>
        <taxon>Sordariomycetes</taxon>
        <taxon>Hypocreomycetidae</taxon>
        <taxon>Glomerellales</taxon>
        <taxon>Glomerellaceae</taxon>
        <taxon>Colletotrichum</taxon>
        <taxon>Colletotrichum graminicola species complex</taxon>
    </lineage>
</organism>
<feature type="repeat" description="ANK" evidence="6">
    <location>
        <begin position="493"/>
        <end position="525"/>
    </location>
</feature>
<feature type="compositionally biased region" description="Polar residues" evidence="9">
    <location>
        <begin position="25"/>
        <end position="34"/>
    </location>
</feature>
<feature type="repeat" description="ANK" evidence="6">
    <location>
        <begin position="559"/>
        <end position="581"/>
    </location>
</feature>
<feature type="repeat" description="TPR" evidence="7">
    <location>
        <begin position="318"/>
        <end position="351"/>
    </location>
</feature>
<feature type="repeat" description="ANK" evidence="6">
    <location>
        <begin position="427"/>
        <end position="459"/>
    </location>
</feature>
<feature type="transmembrane region" description="Helical" evidence="10">
    <location>
        <begin position="1086"/>
        <end position="1107"/>
    </location>
</feature>
<dbReference type="SUPFAM" id="SSF48403">
    <property type="entry name" value="Ankyrin repeat"/>
    <property type="match status" value="1"/>
</dbReference>
<evidence type="ECO:0000256" key="8">
    <source>
        <dbReference type="SAM" id="Coils"/>
    </source>
</evidence>
<dbReference type="PRINTS" id="PR01415">
    <property type="entry name" value="ANKYRIN"/>
</dbReference>
<keyword evidence="10" id="KW-1133">Transmembrane helix</keyword>
<dbReference type="Pfam" id="PF12796">
    <property type="entry name" value="Ank_2"/>
    <property type="match status" value="2"/>
</dbReference>
<feature type="repeat" description="ANK" evidence="6">
    <location>
        <begin position="628"/>
        <end position="653"/>
    </location>
</feature>
<feature type="region of interest" description="Disordered" evidence="9">
    <location>
        <begin position="213"/>
        <end position="237"/>
    </location>
</feature>
<gene>
    <name evidence="11" type="ORF">CSUB01_08283</name>
</gene>
<evidence type="ECO:0000313" key="12">
    <source>
        <dbReference type="Proteomes" id="UP000027238"/>
    </source>
</evidence>
<keyword evidence="7" id="KW-0802">TPR repeat</keyword>
<evidence type="ECO:0000313" key="11">
    <source>
        <dbReference type="EMBL" id="KDN68039.1"/>
    </source>
</evidence>
<keyword evidence="8" id="KW-0175">Coiled coil</keyword>
<keyword evidence="10" id="KW-0472">Membrane</keyword>
<dbReference type="eggNOG" id="KOG4177">
    <property type="taxonomic scope" value="Eukaryota"/>
</dbReference>